<dbReference type="PANTHER" id="PTHR30182:SF1">
    <property type="entry name" value="L-SERINE DEHYDRATASE 1"/>
    <property type="match status" value="1"/>
</dbReference>
<dbReference type="SUPFAM" id="SSF143548">
    <property type="entry name" value="Serine metabolism enzymes domain"/>
    <property type="match status" value="1"/>
</dbReference>
<keyword evidence="15" id="KW-1185">Reference proteome</keyword>
<comment type="catalytic activity">
    <reaction evidence="10 11">
        <text>L-serine = pyruvate + NH4(+)</text>
        <dbReference type="Rhea" id="RHEA:19169"/>
        <dbReference type="ChEBI" id="CHEBI:15361"/>
        <dbReference type="ChEBI" id="CHEBI:28938"/>
        <dbReference type="ChEBI" id="CHEBI:33384"/>
        <dbReference type="EC" id="4.3.1.17"/>
    </reaction>
</comment>
<keyword evidence="5 11" id="KW-0004">4Fe-4S</keyword>
<dbReference type="Proteomes" id="UP000770785">
    <property type="component" value="Unassembled WGS sequence"/>
</dbReference>
<evidence type="ECO:0000256" key="5">
    <source>
        <dbReference type="ARBA" id="ARBA00022485"/>
    </source>
</evidence>
<evidence type="ECO:0000259" key="12">
    <source>
        <dbReference type="Pfam" id="PF03313"/>
    </source>
</evidence>
<gene>
    <name evidence="14" type="ORF">GGR27_000637</name>
</gene>
<dbReference type="InterPro" id="IPR005131">
    <property type="entry name" value="Ser_deHydtase_bsu"/>
</dbReference>
<keyword evidence="6 11" id="KW-0479">Metal-binding</keyword>
<dbReference type="EC" id="4.3.1.17" evidence="11"/>
<keyword evidence="8 11" id="KW-0411">Iron-sulfur</keyword>
<evidence type="ECO:0000313" key="14">
    <source>
        <dbReference type="EMBL" id="NJC25156.1"/>
    </source>
</evidence>
<accession>A0ABX0X7D6</accession>
<evidence type="ECO:0000256" key="11">
    <source>
        <dbReference type="RuleBase" id="RU366059"/>
    </source>
</evidence>
<dbReference type="InterPro" id="IPR029009">
    <property type="entry name" value="ASB_dom_sf"/>
</dbReference>
<comment type="pathway">
    <text evidence="2">Carbohydrate biosynthesis; gluconeogenesis.</text>
</comment>
<sequence length="466" mass="49682">MPAISVFDIFKIGVGPSSSHTIGPWKAAQDFVQTLPDLPVDQIEIKLYGSLSKTGHGHATDVAIIMGLLGHDPITVDTTKIADYVRELAECMTLDLNGNSVVFSERENLIFTNENHDAHPNTLIFTVYKAGVIVHSVRYASVGGGFIQRSGAPLKGKKIRLPYPIAKGADIMRHVGTTGMSIAGVVRANEESLRSGEEVSAKLLELFTTMKQAVYRGCVTGGILPGGLNVVRRAKAINADLLDGKSFDSPERWEKLIRNSYQSFNRINQWISCFALAVNEENAAMGRIVTGPTNGAAGVIPAVLLYYDFFCTDYDEPRIEEFLLVAGEVGSLFKKGATISAAVGGCQAEIGVSSSMAAAGLTQVLGGSPAQVLMAAEIAMEHHLGLTCDPVGGLVQIPCIERNAMGAMKAITAANLALSGNPADSLVSIDTVIRTMWHTAKAMNTKYKETSEGGLAFNIPVARPEC</sequence>
<dbReference type="Pfam" id="PF03313">
    <property type="entry name" value="SDH_alpha"/>
    <property type="match status" value="1"/>
</dbReference>
<dbReference type="PANTHER" id="PTHR30182">
    <property type="entry name" value="L-SERINE DEHYDRATASE"/>
    <property type="match status" value="1"/>
</dbReference>
<keyword evidence="7 11" id="KW-0408">Iron</keyword>
<evidence type="ECO:0000256" key="2">
    <source>
        <dbReference type="ARBA" id="ARBA00004742"/>
    </source>
</evidence>
<evidence type="ECO:0000256" key="10">
    <source>
        <dbReference type="ARBA" id="ARBA00049406"/>
    </source>
</evidence>
<feature type="domain" description="Serine dehydratase beta chain" evidence="13">
    <location>
        <begin position="5"/>
        <end position="150"/>
    </location>
</feature>
<evidence type="ECO:0000256" key="9">
    <source>
        <dbReference type="ARBA" id="ARBA00023239"/>
    </source>
</evidence>
<protein>
    <recommendedName>
        <fullName evidence="11">L-serine dehydratase</fullName>
        <ecNumber evidence="11">4.3.1.17</ecNumber>
    </recommendedName>
</protein>
<dbReference type="EMBL" id="JAATJH010000001">
    <property type="protein sequence ID" value="NJC25156.1"/>
    <property type="molecule type" value="Genomic_DNA"/>
</dbReference>
<dbReference type="InterPro" id="IPR051318">
    <property type="entry name" value="Fe-S_L-Ser"/>
</dbReference>
<evidence type="ECO:0000256" key="6">
    <source>
        <dbReference type="ARBA" id="ARBA00022723"/>
    </source>
</evidence>
<dbReference type="InterPro" id="IPR005130">
    <property type="entry name" value="Ser_deHydtase-like_asu"/>
</dbReference>
<evidence type="ECO:0000256" key="7">
    <source>
        <dbReference type="ARBA" id="ARBA00023004"/>
    </source>
</evidence>
<feature type="domain" description="Serine dehydratase-like alpha subunit" evidence="12">
    <location>
        <begin position="178"/>
        <end position="456"/>
    </location>
</feature>
<keyword evidence="9 11" id="KW-0456">Lyase</keyword>
<keyword evidence="4 11" id="KW-0312">Gluconeogenesis</keyword>
<evidence type="ECO:0000256" key="3">
    <source>
        <dbReference type="ARBA" id="ARBA00008636"/>
    </source>
</evidence>
<dbReference type="RefSeq" id="WP_168035922.1">
    <property type="nucleotide sequence ID" value="NZ_JAATJH010000001.1"/>
</dbReference>
<dbReference type="GO" id="GO:0003941">
    <property type="term" value="F:L-serine ammonia-lyase activity"/>
    <property type="evidence" value="ECO:0007669"/>
    <property type="project" value="UniProtKB-EC"/>
</dbReference>
<comment type="caution">
    <text evidence="14">The sequence shown here is derived from an EMBL/GenBank/DDBJ whole genome shotgun (WGS) entry which is preliminary data.</text>
</comment>
<comment type="similarity">
    <text evidence="3 11">Belongs to the iron-sulfur dependent L-serine dehydratase family.</text>
</comment>
<evidence type="ECO:0000256" key="1">
    <source>
        <dbReference type="ARBA" id="ARBA00001966"/>
    </source>
</evidence>
<dbReference type="Pfam" id="PF03315">
    <property type="entry name" value="SDH_beta"/>
    <property type="match status" value="1"/>
</dbReference>
<dbReference type="NCBIfam" id="TIGR00720">
    <property type="entry name" value="sda_mono"/>
    <property type="match status" value="1"/>
</dbReference>
<evidence type="ECO:0000313" key="15">
    <source>
        <dbReference type="Proteomes" id="UP000770785"/>
    </source>
</evidence>
<reference evidence="14 15" key="1">
    <citation type="submission" date="2020-03" db="EMBL/GenBank/DDBJ databases">
        <title>Genomic Encyclopedia of Type Strains, Phase IV (KMG-IV): sequencing the most valuable type-strain genomes for metagenomic binning, comparative biology and taxonomic classification.</title>
        <authorList>
            <person name="Goeker M."/>
        </authorList>
    </citation>
    <scope>NUCLEOTIDE SEQUENCE [LARGE SCALE GENOMIC DNA]</scope>
    <source>
        <strain evidence="14 15">DSM 105096</strain>
    </source>
</reference>
<evidence type="ECO:0000256" key="8">
    <source>
        <dbReference type="ARBA" id="ARBA00023014"/>
    </source>
</evidence>
<proteinExistence type="inferred from homology"/>
<evidence type="ECO:0000259" key="13">
    <source>
        <dbReference type="Pfam" id="PF03315"/>
    </source>
</evidence>
<comment type="cofactor">
    <cofactor evidence="1 11">
        <name>[4Fe-4S] cluster</name>
        <dbReference type="ChEBI" id="CHEBI:49883"/>
    </cofactor>
</comment>
<dbReference type="Gene3D" id="3.30.1330.90">
    <property type="entry name" value="D-3-phosphoglycerate dehydrogenase, domain 3"/>
    <property type="match status" value="1"/>
</dbReference>
<dbReference type="InterPro" id="IPR004644">
    <property type="entry name" value="Fe-S_L-Ser_mono"/>
</dbReference>
<name>A0ABX0X7D6_9BACT</name>
<evidence type="ECO:0000256" key="4">
    <source>
        <dbReference type="ARBA" id="ARBA00022432"/>
    </source>
</evidence>
<organism evidence="14 15">
    <name type="scientific">Neolewinella antarctica</name>
    <dbReference type="NCBI Taxonomy" id="442734"/>
    <lineage>
        <taxon>Bacteria</taxon>
        <taxon>Pseudomonadati</taxon>
        <taxon>Bacteroidota</taxon>
        <taxon>Saprospiria</taxon>
        <taxon>Saprospirales</taxon>
        <taxon>Lewinellaceae</taxon>
        <taxon>Neolewinella</taxon>
    </lineage>
</organism>